<evidence type="ECO:0000256" key="1">
    <source>
        <dbReference type="SAM" id="Coils"/>
    </source>
</evidence>
<dbReference type="InterPro" id="IPR056142">
    <property type="entry name" value="DUF7725"/>
</dbReference>
<dbReference type="Proteomes" id="UP001141552">
    <property type="component" value="Unassembled WGS sequence"/>
</dbReference>
<evidence type="ECO:0000256" key="2">
    <source>
        <dbReference type="SAM" id="MobiDB-lite"/>
    </source>
</evidence>
<name>A0A9Q0FQT4_9ROSI</name>
<feature type="compositionally biased region" description="Low complexity" evidence="2">
    <location>
        <begin position="561"/>
        <end position="575"/>
    </location>
</feature>
<feature type="compositionally biased region" description="Polar residues" evidence="2">
    <location>
        <begin position="349"/>
        <end position="358"/>
    </location>
</feature>
<protein>
    <recommendedName>
        <fullName evidence="3">DUF7725 domain-containing protein</fullName>
    </recommendedName>
</protein>
<feature type="coiled-coil region" evidence="1">
    <location>
        <begin position="191"/>
        <end position="225"/>
    </location>
</feature>
<reference evidence="4" key="2">
    <citation type="journal article" date="2023" name="Plants (Basel)">
        <title>Annotation of the Turnera subulata (Passifloraceae) Draft Genome Reveals the S-Locus Evolved after the Divergence of Turneroideae from Passifloroideae in a Stepwise Manner.</title>
        <authorList>
            <person name="Henning P.M."/>
            <person name="Roalson E.H."/>
            <person name="Mir W."/>
            <person name="McCubbin A.G."/>
            <person name="Shore J.S."/>
        </authorList>
    </citation>
    <scope>NUCLEOTIDE SEQUENCE</scope>
    <source>
        <strain evidence="4">F60SS</strain>
    </source>
</reference>
<comment type="caution">
    <text evidence="4">The sequence shown here is derived from an EMBL/GenBank/DDBJ whole genome shotgun (WGS) entry which is preliminary data.</text>
</comment>
<feature type="region of interest" description="Disordered" evidence="2">
    <location>
        <begin position="763"/>
        <end position="810"/>
    </location>
</feature>
<feature type="region of interest" description="Disordered" evidence="2">
    <location>
        <begin position="428"/>
        <end position="456"/>
    </location>
</feature>
<sequence length="810" mass="89214">MEAAAGVSAAPRGGSLPIPSSSRKEWRAVSEQHHSVRNAGDDVVQRGREPVDVDFCSITVDGSLDNDILQQRIQGVARQREELQQLETELKAQMIARSEIMEVQNSFHAQIKEHEDTLGKLQEQLRQREQTIHDLERRIEEKDREIHAIKLDNEKAWAKQDLLREQSKELATFRHVFGFSIRERDHSEAERVQHIQQIRDLQEHIQEKERQILELQEQHRADQETIFLKDEQLKVWIARVQEMDAMQTSTNQSLQAELRERTDQYNQLWLGCQRQFVELERLHLHTVQQLQLELADARERSGSYPDNLSQNSKDISKFVQNNGNQLDLTGNGASNANNGGLPNGNADNSSSFASTGNASNQTNHVAGVAIAPTSLLGMPTYLPPGQVAALHPFILHQQGMAQSMTPHAPQSHAGQFHSIPGLSVPQWQNQQAVTENSQFSTQNQVSSSQGDHNLMRPDAKYDYEVSVNGHGYHSDYLDPHISAGAEPESAASSSAREPQVLESVDKNYLVAPQPDQSLHQISSQFNEALRLNTIEQNTEIKDQNVVNSNNQGLEDQVVTQELPSSAGGSSLSETSQHSVNPVETTINNGTGVVSSETLGSAGQTDGMTSGKLSEASLLDERSLLACIVRTIPAGGRIRINSTLPNRLGKMLAPLHWHDYKKAYGKLDDFVAAHPELFLIEGDYIQLREGAQQRISATAAVAKVAAAAASSTYSSFLPSMAVTPIAQSHRLKKTQSSEIKHPNGVTLGVAGGISNVKILSKSKEAQELNGSDSDRSSVTSSQSKGSIHGMPNSNFGKQQARTSGTTLTSRR</sequence>
<evidence type="ECO:0000313" key="5">
    <source>
        <dbReference type="Proteomes" id="UP001141552"/>
    </source>
</evidence>
<feature type="compositionally biased region" description="Low complexity" evidence="2">
    <location>
        <begin position="330"/>
        <end position="348"/>
    </location>
</feature>
<dbReference type="OrthoDB" id="2020644at2759"/>
<gene>
    <name evidence="4" type="ORF">Tsubulata_006162</name>
</gene>
<feature type="region of interest" description="Disordered" evidence="2">
    <location>
        <begin position="478"/>
        <end position="499"/>
    </location>
</feature>
<feature type="region of interest" description="Disordered" evidence="2">
    <location>
        <begin position="322"/>
        <end position="358"/>
    </location>
</feature>
<dbReference type="EMBL" id="JAKUCV010004272">
    <property type="protein sequence ID" value="KAJ4835902.1"/>
    <property type="molecule type" value="Genomic_DNA"/>
</dbReference>
<feature type="compositionally biased region" description="Polar residues" evidence="2">
    <location>
        <begin position="790"/>
        <end position="810"/>
    </location>
</feature>
<dbReference type="Pfam" id="PF24851">
    <property type="entry name" value="DUF7725"/>
    <property type="match status" value="1"/>
</dbReference>
<feature type="compositionally biased region" description="Basic and acidic residues" evidence="2">
    <location>
        <begin position="22"/>
        <end position="44"/>
    </location>
</feature>
<feature type="domain" description="DUF7725" evidence="3">
    <location>
        <begin position="617"/>
        <end position="687"/>
    </location>
</feature>
<feature type="compositionally biased region" description="Polar residues" evidence="2">
    <location>
        <begin position="428"/>
        <end position="451"/>
    </location>
</feature>
<keyword evidence="1" id="KW-0175">Coiled coil</keyword>
<organism evidence="4 5">
    <name type="scientific">Turnera subulata</name>
    <dbReference type="NCBI Taxonomy" id="218843"/>
    <lineage>
        <taxon>Eukaryota</taxon>
        <taxon>Viridiplantae</taxon>
        <taxon>Streptophyta</taxon>
        <taxon>Embryophyta</taxon>
        <taxon>Tracheophyta</taxon>
        <taxon>Spermatophyta</taxon>
        <taxon>Magnoliopsida</taxon>
        <taxon>eudicotyledons</taxon>
        <taxon>Gunneridae</taxon>
        <taxon>Pentapetalae</taxon>
        <taxon>rosids</taxon>
        <taxon>fabids</taxon>
        <taxon>Malpighiales</taxon>
        <taxon>Passifloraceae</taxon>
        <taxon>Turnera</taxon>
    </lineage>
</organism>
<reference evidence="4" key="1">
    <citation type="submission" date="2022-02" db="EMBL/GenBank/DDBJ databases">
        <authorList>
            <person name="Henning P.M."/>
            <person name="McCubbin A.G."/>
            <person name="Shore J.S."/>
        </authorList>
    </citation>
    <scope>NUCLEOTIDE SEQUENCE</scope>
    <source>
        <strain evidence="4">F60SS</strain>
        <tissue evidence="4">Leaves</tissue>
    </source>
</reference>
<feature type="compositionally biased region" description="Low complexity" evidence="2">
    <location>
        <begin position="482"/>
        <end position="495"/>
    </location>
</feature>
<accession>A0A9Q0FQT4</accession>
<feature type="region of interest" description="Disordered" evidence="2">
    <location>
        <begin position="561"/>
        <end position="609"/>
    </location>
</feature>
<feature type="compositionally biased region" description="Polar residues" evidence="2">
    <location>
        <begin position="576"/>
        <end position="609"/>
    </location>
</feature>
<evidence type="ECO:0000259" key="3">
    <source>
        <dbReference type="Pfam" id="PF24851"/>
    </source>
</evidence>
<evidence type="ECO:0000313" key="4">
    <source>
        <dbReference type="EMBL" id="KAJ4835902.1"/>
    </source>
</evidence>
<dbReference type="AlphaFoldDB" id="A0A9Q0FQT4"/>
<dbReference type="PANTHER" id="PTHR35766">
    <property type="entry name" value="OS08G0543600 PROTEIN"/>
    <property type="match status" value="1"/>
</dbReference>
<proteinExistence type="predicted"/>
<feature type="coiled-coil region" evidence="1">
    <location>
        <begin position="66"/>
        <end position="152"/>
    </location>
</feature>
<dbReference type="PANTHER" id="PTHR35766:SF1">
    <property type="entry name" value="OS08G0543600 PROTEIN"/>
    <property type="match status" value="1"/>
</dbReference>
<feature type="region of interest" description="Disordered" evidence="2">
    <location>
        <begin position="1"/>
        <end position="44"/>
    </location>
</feature>
<keyword evidence="5" id="KW-1185">Reference proteome</keyword>